<dbReference type="Gene3D" id="1.10.510.10">
    <property type="entry name" value="Transferase(Phosphotransferase) domain 1"/>
    <property type="match status" value="1"/>
</dbReference>
<evidence type="ECO:0000313" key="7">
    <source>
        <dbReference type="EMBL" id="BBM83575.1"/>
    </source>
</evidence>
<keyword evidence="3 7" id="KW-0418">Kinase</keyword>
<dbReference type="Gene3D" id="1.25.10.10">
    <property type="entry name" value="Leucine-rich Repeat Variant"/>
    <property type="match status" value="1"/>
</dbReference>
<reference evidence="7 8" key="1">
    <citation type="submission" date="2019-08" db="EMBL/GenBank/DDBJ databases">
        <title>Complete genome sequence of Candidatus Uab amorphum.</title>
        <authorList>
            <person name="Shiratori T."/>
            <person name="Suzuki S."/>
            <person name="Kakizawa Y."/>
            <person name="Ishida K."/>
        </authorList>
    </citation>
    <scope>NUCLEOTIDE SEQUENCE [LARGE SCALE GENOMIC DNA]</scope>
    <source>
        <strain evidence="7 8">SRT547</strain>
    </source>
</reference>
<dbReference type="Proteomes" id="UP000326354">
    <property type="component" value="Chromosome"/>
</dbReference>
<dbReference type="SUPFAM" id="SSF48371">
    <property type="entry name" value="ARM repeat"/>
    <property type="match status" value="1"/>
</dbReference>
<feature type="domain" description="Protein kinase" evidence="6">
    <location>
        <begin position="34"/>
        <end position="296"/>
    </location>
</feature>
<dbReference type="AlphaFoldDB" id="A0A5S9IN22"/>
<protein>
    <submittedName>
        <fullName evidence="7">Serine/threonine protein kinase</fullName>
    </submittedName>
</protein>
<dbReference type="InterPro" id="IPR011009">
    <property type="entry name" value="Kinase-like_dom_sf"/>
</dbReference>
<dbReference type="RefSeq" id="WP_151967770.1">
    <property type="nucleotide sequence ID" value="NZ_AP019860.1"/>
</dbReference>
<dbReference type="EMBL" id="AP019860">
    <property type="protein sequence ID" value="BBM83575.1"/>
    <property type="molecule type" value="Genomic_DNA"/>
</dbReference>
<keyword evidence="1" id="KW-0808">Transferase</keyword>
<evidence type="ECO:0000259" key="6">
    <source>
        <dbReference type="PROSITE" id="PS50011"/>
    </source>
</evidence>
<accession>A0A5S9IN22</accession>
<keyword evidence="2 5" id="KW-0547">Nucleotide-binding</keyword>
<evidence type="ECO:0000256" key="1">
    <source>
        <dbReference type="ARBA" id="ARBA00022679"/>
    </source>
</evidence>
<dbReference type="KEGG" id="uam:UABAM_01928"/>
<keyword evidence="7" id="KW-0723">Serine/threonine-protein kinase</keyword>
<dbReference type="PROSITE" id="PS00107">
    <property type="entry name" value="PROTEIN_KINASE_ATP"/>
    <property type="match status" value="1"/>
</dbReference>
<dbReference type="GO" id="GO:0004674">
    <property type="term" value="F:protein serine/threonine kinase activity"/>
    <property type="evidence" value="ECO:0007669"/>
    <property type="project" value="UniProtKB-KW"/>
</dbReference>
<evidence type="ECO:0000313" key="8">
    <source>
        <dbReference type="Proteomes" id="UP000326354"/>
    </source>
</evidence>
<dbReference type="OrthoDB" id="9788659at2"/>
<dbReference type="InterPro" id="IPR000719">
    <property type="entry name" value="Prot_kinase_dom"/>
</dbReference>
<dbReference type="PANTHER" id="PTHR43289:SF34">
    <property type="entry name" value="SERINE_THREONINE-PROTEIN KINASE YBDM-RELATED"/>
    <property type="match status" value="1"/>
</dbReference>
<evidence type="ECO:0000256" key="5">
    <source>
        <dbReference type="PROSITE-ProRule" id="PRU10141"/>
    </source>
</evidence>
<dbReference type="PROSITE" id="PS50011">
    <property type="entry name" value="PROTEIN_KINASE_DOM"/>
    <property type="match status" value="1"/>
</dbReference>
<evidence type="ECO:0000256" key="3">
    <source>
        <dbReference type="ARBA" id="ARBA00022777"/>
    </source>
</evidence>
<organism evidence="7 8">
    <name type="scientific">Uabimicrobium amorphum</name>
    <dbReference type="NCBI Taxonomy" id="2596890"/>
    <lineage>
        <taxon>Bacteria</taxon>
        <taxon>Pseudomonadati</taxon>
        <taxon>Planctomycetota</taxon>
        <taxon>Candidatus Uabimicrobiia</taxon>
        <taxon>Candidatus Uabimicrobiales</taxon>
        <taxon>Candidatus Uabimicrobiaceae</taxon>
        <taxon>Candidatus Uabimicrobium</taxon>
    </lineage>
</organism>
<dbReference type="GO" id="GO:0005524">
    <property type="term" value="F:ATP binding"/>
    <property type="evidence" value="ECO:0007669"/>
    <property type="project" value="UniProtKB-UniRule"/>
</dbReference>
<dbReference type="InterPro" id="IPR016024">
    <property type="entry name" value="ARM-type_fold"/>
</dbReference>
<dbReference type="PROSITE" id="PS00108">
    <property type="entry name" value="PROTEIN_KINASE_ST"/>
    <property type="match status" value="1"/>
</dbReference>
<dbReference type="Gene3D" id="3.30.200.20">
    <property type="entry name" value="Phosphorylase Kinase, domain 1"/>
    <property type="match status" value="1"/>
</dbReference>
<sequence length="462" mass="52727">MDHEINKDEFRGFDTLYSMVKPKKIEGTTIHERYEVEKKIGHGGMSEVYKAYDTQEQKVVAIKRLIPPNVKELRKKVESRFLQEAAFLQAIYSPYVVEVSDAFILDHFYFLVMECIDGQNLKEMTDEIHGTTQALSHIELVSIMAKVARGLEAVHAVGIIHRDLKPSNIMVNRVNDVVKLLDLGLACHADVNSNSGSIAGTFEFMSPEQVQGRTDLTFHSDIYSFGMTFYYILLGKLPFEGSGVQFMVQVQEKSPRPPHEVDDKIPEDISQLVIKCLAKDRKKRYPSAAALAQELEKLRQRLIAHLSNISSFNPSFGLSITKQLSLDELYFLKVLSFLKKKRVRQRRKGAKLLGRLRDKRALKPLLKIMLDPEEHSNISLINTTIVSLGKLGSTEAVEPIRQILNTASDSSIRATCQKSLQLLLDAKKRSAFERVCDKVVIAWSRFYLLRVVTRIRKWLYWS</sequence>
<evidence type="ECO:0000256" key="2">
    <source>
        <dbReference type="ARBA" id="ARBA00022741"/>
    </source>
</evidence>
<keyword evidence="4 5" id="KW-0067">ATP-binding</keyword>
<feature type="binding site" evidence="5">
    <location>
        <position position="63"/>
    </location>
    <ligand>
        <name>ATP</name>
        <dbReference type="ChEBI" id="CHEBI:30616"/>
    </ligand>
</feature>
<dbReference type="Pfam" id="PF13646">
    <property type="entry name" value="HEAT_2"/>
    <property type="match status" value="1"/>
</dbReference>
<dbReference type="CDD" id="cd14014">
    <property type="entry name" value="STKc_PknB_like"/>
    <property type="match status" value="1"/>
</dbReference>
<dbReference type="SUPFAM" id="SSF56112">
    <property type="entry name" value="Protein kinase-like (PK-like)"/>
    <property type="match status" value="1"/>
</dbReference>
<keyword evidence="8" id="KW-1185">Reference proteome</keyword>
<dbReference type="InterPro" id="IPR008271">
    <property type="entry name" value="Ser/Thr_kinase_AS"/>
</dbReference>
<dbReference type="PANTHER" id="PTHR43289">
    <property type="entry name" value="MITOGEN-ACTIVATED PROTEIN KINASE KINASE KINASE 20-RELATED"/>
    <property type="match status" value="1"/>
</dbReference>
<dbReference type="InterPro" id="IPR011989">
    <property type="entry name" value="ARM-like"/>
</dbReference>
<dbReference type="InterPro" id="IPR017441">
    <property type="entry name" value="Protein_kinase_ATP_BS"/>
</dbReference>
<dbReference type="SMART" id="SM00220">
    <property type="entry name" value="S_TKc"/>
    <property type="match status" value="1"/>
</dbReference>
<gene>
    <name evidence="7" type="ORF">UABAM_01928</name>
</gene>
<evidence type="ECO:0000256" key="4">
    <source>
        <dbReference type="ARBA" id="ARBA00022840"/>
    </source>
</evidence>
<proteinExistence type="predicted"/>
<dbReference type="Pfam" id="PF00069">
    <property type="entry name" value="Pkinase"/>
    <property type="match status" value="1"/>
</dbReference>
<name>A0A5S9IN22_UABAM</name>